<feature type="compositionally biased region" description="Basic and acidic residues" evidence="1">
    <location>
        <begin position="131"/>
        <end position="142"/>
    </location>
</feature>
<dbReference type="AlphaFoldDB" id="A0A844Y296"/>
<gene>
    <name evidence="2" type="ORF">GRI42_09510</name>
</gene>
<evidence type="ECO:0000256" key="1">
    <source>
        <dbReference type="SAM" id="MobiDB-lite"/>
    </source>
</evidence>
<evidence type="ECO:0000313" key="3">
    <source>
        <dbReference type="Proteomes" id="UP000444185"/>
    </source>
</evidence>
<feature type="region of interest" description="Disordered" evidence="1">
    <location>
        <begin position="1"/>
        <end position="40"/>
    </location>
</feature>
<dbReference type="EMBL" id="WTYF01000004">
    <property type="protein sequence ID" value="MXO51537.1"/>
    <property type="molecule type" value="Genomic_DNA"/>
</dbReference>
<comment type="caution">
    <text evidence="2">The sequence shown here is derived from an EMBL/GenBank/DDBJ whole genome shotgun (WGS) entry which is preliminary data.</text>
</comment>
<organism evidence="2 3">
    <name type="scientific">Qipengyuania gaetbuli</name>
    <dbReference type="NCBI Taxonomy" id="266952"/>
    <lineage>
        <taxon>Bacteria</taxon>
        <taxon>Pseudomonadati</taxon>
        <taxon>Pseudomonadota</taxon>
        <taxon>Alphaproteobacteria</taxon>
        <taxon>Sphingomonadales</taxon>
        <taxon>Erythrobacteraceae</taxon>
        <taxon>Qipengyuania</taxon>
    </lineage>
</organism>
<evidence type="ECO:0000313" key="2">
    <source>
        <dbReference type="EMBL" id="MXO51537.1"/>
    </source>
</evidence>
<protein>
    <submittedName>
        <fullName evidence="2">Uncharacterized protein</fullName>
    </submittedName>
</protein>
<sequence>MVRSRKPTHLTDRAADALEQATDPHPGVPDPVPGPSTNPATNLLINEIMLRSVGRISRQTLEKMLLGRQYGKQFAKEAVENRSIVHTLAAYGVTKVATRSVPGALAVGAGLALKVLFDRSQSRRTARRKGDRTLRKQTKGDA</sequence>
<proteinExistence type="predicted"/>
<feature type="region of interest" description="Disordered" evidence="1">
    <location>
        <begin position="122"/>
        <end position="142"/>
    </location>
</feature>
<dbReference type="OrthoDB" id="7391946at2"/>
<keyword evidence="3" id="KW-1185">Reference proteome</keyword>
<feature type="compositionally biased region" description="Pro residues" evidence="1">
    <location>
        <begin position="26"/>
        <end position="36"/>
    </location>
</feature>
<dbReference type="Proteomes" id="UP000444185">
    <property type="component" value="Unassembled WGS sequence"/>
</dbReference>
<name>A0A844Y296_9SPHN</name>
<reference evidence="2 3" key="1">
    <citation type="submission" date="2019-12" db="EMBL/GenBank/DDBJ databases">
        <title>Genomic-based taxomic classification of the family Erythrobacteraceae.</title>
        <authorList>
            <person name="Xu L."/>
        </authorList>
    </citation>
    <scope>NUCLEOTIDE SEQUENCE [LARGE SCALE GENOMIC DNA]</scope>
    <source>
        <strain evidence="2 3">DSM 16225</strain>
    </source>
</reference>
<accession>A0A844Y296</accession>